<reference evidence="1" key="1">
    <citation type="submission" date="2020-05" db="EMBL/GenBank/DDBJ databases">
        <authorList>
            <person name="Chiriac C."/>
            <person name="Salcher M."/>
            <person name="Ghai R."/>
            <person name="Kavagutti S V."/>
        </authorList>
    </citation>
    <scope>NUCLEOTIDE SEQUENCE</scope>
</reference>
<accession>A0A6J7DNR9</accession>
<protein>
    <submittedName>
        <fullName evidence="1">Unannotated protein</fullName>
    </submittedName>
</protein>
<sequence>MRADVLLVSLGSTPGLRAADRELAQSLERAGAGVAVVAARRPRQIRTFALTDLLWARAARQAAIAGIAQHDPRAILYSTTTAALLWPRPGAIRFDAPAAATRPGRHGIWQRPLERRRLEQSPLLLPCSSEALEELPVPHPKGLVVPIPVEAAGTGEPWELREIAAVTYAGDPEKKGLDRILAAWAIARRPGEQLVVTGLDPSRSPARAPDGVVFTGPLEPGEYRRLLLRARVFVCAPRREDYGIAQLEALADGCVLVTSPAPGPYVALGMARDLDHRLVSEDLAPAIRTALDGPALGYQERAAALVAHLSRAAIDRLVARDLLPRLLG</sequence>
<gene>
    <name evidence="1" type="ORF">UFOPK3423_00683</name>
</gene>
<dbReference type="Pfam" id="PF13692">
    <property type="entry name" value="Glyco_trans_1_4"/>
    <property type="match status" value="1"/>
</dbReference>
<organism evidence="1">
    <name type="scientific">freshwater metagenome</name>
    <dbReference type="NCBI Taxonomy" id="449393"/>
    <lineage>
        <taxon>unclassified sequences</taxon>
        <taxon>metagenomes</taxon>
        <taxon>ecological metagenomes</taxon>
    </lineage>
</organism>
<proteinExistence type="predicted"/>
<dbReference type="EMBL" id="CAFBLQ010000056">
    <property type="protein sequence ID" value="CAB4869919.1"/>
    <property type="molecule type" value="Genomic_DNA"/>
</dbReference>
<evidence type="ECO:0000313" key="1">
    <source>
        <dbReference type="EMBL" id="CAB4869919.1"/>
    </source>
</evidence>
<dbReference type="SUPFAM" id="SSF53756">
    <property type="entry name" value="UDP-Glycosyltransferase/glycogen phosphorylase"/>
    <property type="match status" value="1"/>
</dbReference>
<dbReference type="Gene3D" id="3.40.50.2000">
    <property type="entry name" value="Glycogen Phosphorylase B"/>
    <property type="match status" value="1"/>
</dbReference>
<name>A0A6J7DNR9_9ZZZZ</name>
<dbReference type="AlphaFoldDB" id="A0A6J7DNR9"/>